<reference evidence="8" key="1">
    <citation type="journal article" date="2023" name="Insect Mol. Biol.">
        <title>Genome sequencing provides insights into the evolution of gene families encoding plant cell wall-degrading enzymes in longhorned beetles.</title>
        <authorList>
            <person name="Shin N.R."/>
            <person name="Okamura Y."/>
            <person name="Kirsch R."/>
            <person name="Pauchet Y."/>
        </authorList>
    </citation>
    <scope>NUCLEOTIDE SEQUENCE</scope>
    <source>
        <strain evidence="8">MMC_N1</strain>
    </source>
</reference>
<accession>A0ABQ9JS26</accession>
<evidence type="ECO:0000313" key="9">
    <source>
        <dbReference type="Proteomes" id="UP001162164"/>
    </source>
</evidence>
<name>A0ABQ9JS26_9CUCU</name>
<keyword evidence="1" id="KW-0396">Initiation factor</keyword>
<proteinExistence type="predicted"/>
<evidence type="ECO:0000256" key="3">
    <source>
        <dbReference type="ARBA" id="ARBA00022737"/>
    </source>
</evidence>
<keyword evidence="4" id="KW-0648">Protein biosynthesis</keyword>
<feature type="repeat" description="WD" evidence="5">
    <location>
        <begin position="198"/>
        <end position="240"/>
    </location>
</feature>
<dbReference type="PROSITE" id="PS50082">
    <property type="entry name" value="WD_REPEATS_2"/>
    <property type="match status" value="1"/>
</dbReference>
<dbReference type="SUPFAM" id="SSF50978">
    <property type="entry name" value="WD40 repeat-like"/>
    <property type="match status" value="1"/>
</dbReference>
<dbReference type="PANTHER" id="PTHR44414:SF1">
    <property type="entry name" value="PROTEIN NEDD1"/>
    <property type="match status" value="1"/>
</dbReference>
<dbReference type="EMBL" id="JAPWTJ010000205">
    <property type="protein sequence ID" value="KAJ8981079.1"/>
    <property type="molecule type" value="Genomic_DNA"/>
</dbReference>
<comment type="caution">
    <text evidence="8">The sequence shown here is derived from an EMBL/GenBank/DDBJ whole genome shotgun (WGS) entry which is preliminary data.</text>
</comment>
<keyword evidence="3" id="KW-0677">Repeat</keyword>
<dbReference type="Proteomes" id="UP001162164">
    <property type="component" value="Unassembled WGS sequence"/>
</dbReference>
<evidence type="ECO:0000259" key="7">
    <source>
        <dbReference type="Pfam" id="PF08662"/>
    </source>
</evidence>
<gene>
    <name evidence="8" type="ORF">NQ317_015302</name>
</gene>
<keyword evidence="9" id="KW-1185">Reference proteome</keyword>
<organism evidence="8 9">
    <name type="scientific">Molorchus minor</name>
    <dbReference type="NCBI Taxonomy" id="1323400"/>
    <lineage>
        <taxon>Eukaryota</taxon>
        <taxon>Metazoa</taxon>
        <taxon>Ecdysozoa</taxon>
        <taxon>Arthropoda</taxon>
        <taxon>Hexapoda</taxon>
        <taxon>Insecta</taxon>
        <taxon>Pterygota</taxon>
        <taxon>Neoptera</taxon>
        <taxon>Endopterygota</taxon>
        <taxon>Coleoptera</taxon>
        <taxon>Polyphaga</taxon>
        <taxon>Cucujiformia</taxon>
        <taxon>Chrysomeloidea</taxon>
        <taxon>Cerambycidae</taxon>
        <taxon>Lamiinae</taxon>
        <taxon>Monochamini</taxon>
        <taxon>Molorchus</taxon>
    </lineage>
</organism>
<evidence type="ECO:0000256" key="6">
    <source>
        <dbReference type="SAM" id="Coils"/>
    </source>
</evidence>
<evidence type="ECO:0000256" key="5">
    <source>
        <dbReference type="PROSITE-ProRule" id="PRU00221"/>
    </source>
</evidence>
<feature type="domain" description="Translation initiation factor beta propellor-like" evidence="7">
    <location>
        <begin position="141"/>
        <end position="260"/>
    </location>
</feature>
<dbReference type="SMART" id="SM00320">
    <property type="entry name" value="WD40"/>
    <property type="match status" value="6"/>
</dbReference>
<evidence type="ECO:0000256" key="2">
    <source>
        <dbReference type="ARBA" id="ARBA00022574"/>
    </source>
</evidence>
<dbReference type="InterPro" id="IPR015943">
    <property type="entry name" value="WD40/YVTN_repeat-like_dom_sf"/>
</dbReference>
<keyword evidence="2 5" id="KW-0853">WD repeat</keyword>
<feature type="coiled-coil region" evidence="6">
    <location>
        <begin position="500"/>
        <end position="534"/>
    </location>
</feature>
<dbReference type="PANTHER" id="PTHR44414">
    <property type="entry name" value="PROTEIN NEDD1"/>
    <property type="match status" value="1"/>
</dbReference>
<dbReference type="InterPro" id="IPR052818">
    <property type="entry name" value="NEDD1_Spindle_Assembly"/>
</dbReference>
<evidence type="ECO:0000313" key="8">
    <source>
        <dbReference type="EMBL" id="KAJ8981079.1"/>
    </source>
</evidence>
<evidence type="ECO:0000256" key="1">
    <source>
        <dbReference type="ARBA" id="ARBA00022540"/>
    </source>
</evidence>
<dbReference type="InterPro" id="IPR036322">
    <property type="entry name" value="WD40_repeat_dom_sf"/>
</dbReference>
<evidence type="ECO:0000256" key="4">
    <source>
        <dbReference type="ARBA" id="ARBA00022917"/>
    </source>
</evidence>
<dbReference type="Gene3D" id="2.130.10.10">
    <property type="entry name" value="YVTN repeat-like/Quinoprotein amine dehydrogenase"/>
    <property type="match status" value="2"/>
</dbReference>
<sequence>MFFASASTTVKFHEYPSGNVVHNYQPGTKVEGPIRSISWSRDGQWLALVPYSGITEIVSVKNQLKLLNTIQDFEEPSCAAFQNTTRKHIALGTKNGQVVIYDIKTRNTKKRFPRTSSFITHVGFTAKDTHCVASCRNGDILLYSNVTNNLSCTFKVPKSNSVTCLRTNPQKRNLIIAGSNEGIISLWDSNTNKVKFCIEAHKAPVTSVAFSPVNSDLIISTGSDRQFSVYDIIDNKCIASISVENNITAVDFSPDGKYFAMGSQNGFVYIYDSRNIQEPIHSFQAHKSAVKHLAFQSQADVSNSSSISDPTDFPSNEIIESIHTSNSVEAGDSFIAALGLDKNNTADSMGPEESIKSPEVNKWTVLTDTPSGHNSTKILHEKIGLGDSRKQFSSTPKTSNSQNLIPSASPIVNVNQKSITVNATMSDIQAAAKEAVKEELRSTVEELKSDIKFQSMHSTYQMKRMLLDLQMAMVKEFIKVENFCNGIKDEITIDSRSDGNSSLLEENEQLKRRIEELEQQIASLTQDHILQNGENGV</sequence>
<dbReference type="InterPro" id="IPR013979">
    <property type="entry name" value="TIF_beta_prop-like"/>
</dbReference>
<dbReference type="InterPro" id="IPR001680">
    <property type="entry name" value="WD40_rpt"/>
</dbReference>
<dbReference type="Pfam" id="PF08662">
    <property type="entry name" value="eIF2A"/>
    <property type="match status" value="1"/>
</dbReference>
<keyword evidence="6" id="KW-0175">Coiled coil</keyword>
<protein>
    <recommendedName>
        <fullName evidence="7">Translation initiation factor beta propellor-like domain-containing protein</fullName>
    </recommendedName>
</protein>